<dbReference type="EMBL" id="NQVE01000140">
    <property type="protein sequence ID" value="RAL45125.1"/>
    <property type="molecule type" value="Genomic_DNA"/>
</dbReference>
<keyword evidence="2" id="KW-0813">Transport</keyword>
<evidence type="ECO:0000256" key="1">
    <source>
        <dbReference type="ARBA" id="ARBA00004308"/>
    </source>
</evidence>
<comment type="caution">
    <text evidence="3">The sequence shown here is derived from an EMBL/GenBank/DDBJ whole genome shotgun (WGS) entry which is preliminary data.</text>
</comment>
<evidence type="ECO:0000313" key="3">
    <source>
        <dbReference type="EMBL" id="RAL45125.1"/>
    </source>
</evidence>
<dbReference type="AlphaFoldDB" id="A0A328DH13"/>
<organism evidence="3 4">
    <name type="scientific">Cuscuta australis</name>
    <dbReference type="NCBI Taxonomy" id="267555"/>
    <lineage>
        <taxon>Eukaryota</taxon>
        <taxon>Viridiplantae</taxon>
        <taxon>Streptophyta</taxon>
        <taxon>Embryophyta</taxon>
        <taxon>Tracheophyta</taxon>
        <taxon>Spermatophyta</taxon>
        <taxon>Magnoliopsida</taxon>
        <taxon>eudicotyledons</taxon>
        <taxon>Gunneridae</taxon>
        <taxon>Pentapetalae</taxon>
        <taxon>asterids</taxon>
        <taxon>lamiids</taxon>
        <taxon>Solanales</taxon>
        <taxon>Convolvulaceae</taxon>
        <taxon>Cuscuteae</taxon>
        <taxon>Cuscuta</taxon>
        <taxon>Cuscuta subgen. Grammica</taxon>
        <taxon>Cuscuta sect. Cleistogrammica</taxon>
    </lineage>
</organism>
<name>A0A328DH13_9ASTE</name>
<dbReference type="GO" id="GO:0005802">
    <property type="term" value="C:trans-Golgi network"/>
    <property type="evidence" value="ECO:0007669"/>
    <property type="project" value="TreeGrafter"/>
</dbReference>
<dbReference type="PANTHER" id="PTHR24092">
    <property type="entry name" value="PROBABLE PHOSPHOLIPID-TRANSPORTING ATPASE"/>
    <property type="match status" value="1"/>
</dbReference>
<dbReference type="GO" id="GO:0140326">
    <property type="term" value="F:ATPase-coupled intramembrane lipid transporter activity"/>
    <property type="evidence" value="ECO:0007669"/>
    <property type="project" value="TreeGrafter"/>
</dbReference>
<dbReference type="InterPro" id="IPR023299">
    <property type="entry name" value="ATPase_P-typ_cyto_dom_N"/>
</dbReference>
<evidence type="ECO:0000256" key="2">
    <source>
        <dbReference type="ARBA" id="ARBA00022448"/>
    </source>
</evidence>
<reference evidence="3 4" key="1">
    <citation type="submission" date="2018-06" db="EMBL/GenBank/DDBJ databases">
        <title>The Genome of Cuscuta australis (Dodder) Provides Insight into the Evolution of Plant Parasitism.</title>
        <authorList>
            <person name="Liu H."/>
        </authorList>
    </citation>
    <scope>NUCLEOTIDE SEQUENCE [LARGE SCALE GENOMIC DNA]</scope>
    <source>
        <strain evidence="4">cv. Yunnan</strain>
        <tissue evidence="3">Vines</tissue>
    </source>
</reference>
<dbReference type="GO" id="GO:0005886">
    <property type="term" value="C:plasma membrane"/>
    <property type="evidence" value="ECO:0007669"/>
    <property type="project" value="TreeGrafter"/>
</dbReference>
<dbReference type="GO" id="GO:0045332">
    <property type="term" value="P:phospholipid translocation"/>
    <property type="evidence" value="ECO:0007669"/>
    <property type="project" value="TreeGrafter"/>
</dbReference>
<keyword evidence="4" id="KW-1185">Reference proteome</keyword>
<evidence type="ECO:0000313" key="4">
    <source>
        <dbReference type="Proteomes" id="UP000249390"/>
    </source>
</evidence>
<accession>A0A328DH13</accession>
<gene>
    <name evidence="3" type="ORF">DM860_015531</name>
</gene>
<comment type="subcellular location">
    <subcellularLocation>
        <location evidence="1">Endomembrane system</location>
    </subcellularLocation>
</comment>
<dbReference type="PANTHER" id="PTHR24092:SF180">
    <property type="entry name" value="PHOSPHOLIPID-TRANSPORTING ATPASE DNF1-RELATED"/>
    <property type="match status" value="1"/>
</dbReference>
<dbReference type="GO" id="GO:0000166">
    <property type="term" value="F:nucleotide binding"/>
    <property type="evidence" value="ECO:0007669"/>
    <property type="project" value="InterPro"/>
</dbReference>
<dbReference type="GO" id="GO:0048194">
    <property type="term" value="P:Golgi vesicle budding"/>
    <property type="evidence" value="ECO:0007669"/>
    <property type="project" value="TreeGrafter"/>
</dbReference>
<sequence length="106" mass="12109">MIKFIQSTQFINNDLCMYHPESNTPAQARTSNLNEELGQEFFRCLAICHTVLPEGEDTPEKIRYQVASPDEAALVVAAKNFGFFFLQVRLFGFILFHSRYVSLSKA</sequence>
<dbReference type="Gene3D" id="3.40.1110.10">
    <property type="entry name" value="Calcium-transporting ATPase, cytoplasmic domain N"/>
    <property type="match status" value="1"/>
</dbReference>
<dbReference type="GO" id="GO:0000139">
    <property type="term" value="C:Golgi membrane"/>
    <property type="evidence" value="ECO:0007669"/>
    <property type="project" value="GOC"/>
</dbReference>
<proteinExistence type="predicted"/>
<protein>
    <submittedName>
        <fullName evidence="3">Uncharacterized protein</fullName>
    </submittedName>
</protein>
<dbReference type="Proteomes" id="UP000249390">
    <property type="component" value="Unassembled WGS sequence"/>
</dbReference>